<dbReference type="OrthoDB" id="9810066at2"/>
<dbReference type="Pfam" id="PF05139">
    <property type="entry name" value="Erythro_esteras"/>
    <property type="match status" value="1"/>
</dbReference>
<sequence length="425" mass="49165">MRFFLLLTVLLCSVSAVSSQVTWDKEYDKYLFPIETTDPNVATNDDLIIIDNVLGGRQIVALGEATHGTKEFVTTRHRLIKRLITEHGFRVFVMEDDFTSSLEIDQLLTGEVDGDITKVISKNWMGAWRNKEMVSILNWIKEFNKNREKEEMVRVYGCDMTWYSFAAKKMLSELRVNNLLSRDIEIGLVSLMKYDRRKKMKKSQKQTINKMLDLLQTLFSDLDIENNKQLGKLNIMSKTLVQSLDYYSSKGFMKTIKRDKYMAENCKYIFQLEKHKKMIIWGHNQHIANKSDNSAKPPMGSYLKKQFVDKYYALGFAFFKGEFTTYNPTERKSMACPAGEPNVNCVDVAFADAQYPNFFIDFMNPIVLKHMPNLLVKKVLSRSGGALYFPVDDNRNYRKHILSKSYDGLIFIRNSTATTLIPSSN</sequence>
<reference evidence="2 3" key="1">
    <citation type="submission" date="2019-01" db="EMBL/GenBank/DDBJ databases">
        <title>Ancylomarina salipaludis sp. nov., isolated from a salt marsh.</title>
        <authorList>
            <person name="Yoon J.-H."/>
        </authorList>
    </citation>
    <scope>NUCLEOTIDE SEQUENCE [LARGE SCALE GENOMIC DNA]</scope>
    <source>
        <strain evidence="2 3">SHSM-M15</strain>
    </source>
</reference>
<dbReference type="Gene3D" id="3.30.1870.10">
    <property type="entry name" value="EreA-like, domain 2"/>
    <property type="match status" value="1"/>
</dbReference>
<dbReference type="AlphaFoldDB" id="A0A4Q1JPW1"/>
<organism evidence="2 3">
    <name type="scientific">Ancylomarina salipaludis</name>
    <dbReference type="NCBI Taxonomy" id="2501299"/>
    <lineage>
        <taxon>Bacteria</taxon>
        <taxon>Pseudomonadati</taxon>
        <taxon>Bacteroidota</taxon>
        <taxon>Bacteroidia</taxon>
        <taxon>Marinilabiliales</taxon>
        <taxon>Marinifilaceae</taxon>
        <taxon>Ancylomarina</taxon>
    </lineage>
</organism>
<dbReference type="RefSeq" id="WP_129251889.1">
    <property type="nucleotide sequence ID" value="NZ_SAXA01000001.1"/>
</dbReference>
<dbReference type="Gene3D" id="1.20.1440.30">
    <property type="entry name" value="Biosynthetic Protein domain"/>
    <property type="match status" value="1"/>
</dbReference>
<dbReference type="EMBL" id="SAXA01000001">
    <property type="protein sequence ID" value="RXQ97403.1"/>
    <property type="molecule type" value="Genomic_DNA"/>
</dbReference>
<dbReference type="PANTHER" id="PTHR31299:SF0">
    <property type="entry name" value="ESTERASE, PUTATIVE (AFU_ORTHOLOGUE AFUA_1G05850)-RELATED"/>
    <property type="match status" value="1"/>
</dbReference>
<dbReference type="GO" id="GO:0046677">
    <property type="term" value="P:response to antibiotic"/>
    <property type="evidence" value="ECO:0007669"/>
    <property type="project" value="InterPro"/>
</dbReference>
<keyword evidence="3" id="KW-1185">Reference proteome</keyword>
<dbReference type="CDD" id="cd14728">
    <property type="entry name" value="Ere-like"/>
    <property type="match status" value="1"/>
</dbReference>
<evidence type="ECO:0000313" key="2">
    <source>
        <dbReference type="EMBL" id="RXQ97403.1"/>
    </source>
</evidence>
<protein>
    <submittedName>
        <fullName evidence="2">Erythromycin esterase family protein</fullName>
    </submittedName>
</protein>
<dbReference type="PANTHER" id="PTHR31299">
    <property type="entry name" value="ESTERASE, PUTATIVE (AFU_ORTHOLOGUE AFUA_1G05850)-RELATED"/>
    <property type="match status" value="1"/>
</dbReference>
<dbReference type="InterPro" id="IPR052036">
    <property type="entry name" value="Hydrolase/PRTase-associated"/>
</dbReference>
<evidence type="ECO:0000256" key="1">
    <source>
        <dbReference type="SAM" id="SignalP"/>
    </source>
</evidence>
<proteinExistence type="predicted"/>
<dbReference type="Proteomes" id="UP000289703">
    <property type="component" value="Unassembled WGS sequence"/>
</dbReference>
<gene>
    <name evidence="2" type="ORF">EO244_00505</name>
</gene>
<keyword evidence="1" id="KW-0732">Signal</keyword>
<comment type="caution">
    <text evidence="2">The sequence shown here is derived from an EMBL/GenBank/DDBJ whole genome shotgun (WGS) entry which is preliminary data.</text>
</comment>
<dbReference type="SUPFAM" id="SSF159501">
    <property type="entry name" value="EreA/ChaN-like"/>
    <property type="match status" value="1"/>
</dbReference>
<feature type="chain" id="PRO_5020306397" evidence="1">
    <location>
        <begin position="19"/>
        <end position="425"/>
    </location>
</feature>
<evidence type="ECO:0000313" key="3">
    <source>
        <dbReference type="Proteomes" id="UP000289703"/>
    </source>
</evidence>
<dbReference type="InterPro" id="IPR007815">
    <property type="entry name" value="Emycin_Estase"/>
</dbReference>
<accession>A0A4Q1JPW1</accession>
<feature type="signal peptide" evidence="1">
    <location>
        <begin position="1"/>
        <end position="18"/>
    </location>
</feature>
<name>A0A4Q1JPW1_9BACT</name>
<dbReference type="Gene3D" id="3.40.1660.10">
    <property type="entry name" value="EreA-like (biosynthetic domain)"/>
    <property type="match status" value="1"/>
</dbReference>